<feature type="compositionally biased region" description="Basic and acidic residues" evidence="2">
    <location>
        <begin position="25"/>
        <end position="54"/>
    </location>
</feature>
<keyword evidence="1" id="KW-0175">Coiled coil</keyword>
<evidence type="ECO:0000313" key="5">
    <source>
        <dbReference type="Proteomes" id="UP000219799"/>
    </source>
</evidence>
<feature type="compositionally biased region" description="Gly residues" evidence="2">
    <location>
        <begin position="1"/>
        <end position="10"/>
    </location>
</feature>
<feature type="transmembrane region" description="Helical" evidence="3">
    <location>
        <begin position="1067"/>
        <end position="1093"/>
    </location>
</feature>
<dbReference type="EMBL" id="LT594500">
    <property type="protein sequence ID" value="SBT80417.1"/>
    <property type="molecule type" value="Genomic_DNA"/>
</dbReference>
<keyword evidence="3" id="KW-0812">Transmembrane</keyword>
<accession>A0A1C3L1J8</accession>
<feature type="coiled-coil region" evidence="1">
    <location>
        <begin position="821"/>
        <end position="883"/>
    </location>
</feature>
<name>A0A1C3L1J8_PLAMA</name>
<feature type="region of interest" description="Disordered" evidence="2">
    <location>
        <begin position="1"/>
        <end position="72"/>
    </location>
</feature>
<proteinExistence type="predicted"/>
<organism evidence="4 5">
    <name type="scientific">Plasmodium malariae</name>
    <dbReference type="NCBI Taxonomy" id="5858"/>
    <lineage>
        <taxon>Eukaryota</taxon>
        <taxon>Sar</taxon>
        <taxon>Alveolata</taxon>
        <taxon>Apicomplexa</taxon>
        <taxon>Aconoidasida</taxon>
        <taxon>Haemosporida</taxon>
        <taxon>Plasmodiidae</taxon>
        <taxon>Plasmodium</taxon>
        <taxon>Plasmodium (Plasmodium)</taxon>
    </lineage>
</organism>
<dbReference type="Proteomes" id="UP000219799">
    <property type="component" value="Chromosome 12"/>
</dbReference>
<dbReference type="VEuPathDB" id="PlasmoDB:PmUG01_12065000"/>
<keyword evidence="3" id="KW-0472">Membrane</keyword>
<gene>
    <name evidence="4" type="primary">RON2</name>
    <name evidence="4" type="ORF">PMLGA01_120058300</name>
</gene>
<sequence length="1187" mass="137193">MGIGDNGIPGRGNTDNMYGGNPIHIVHDNSHAKKRANEIEDNLNKGEYSRDKIGNKNKGSGGNNKNDTDDLDDPSILYYLDNGQDMSIKEKLLNSNGEDYQTEDGLNDNDYANRKPVNYHFSNYMNFDKKEILGSNEIELEKMIGTKFSKEVENYCRQDNSVQREGDYLNTAFEYARALEELRGEMLVELNRQKYLGLNNFNNILQSINNSLNRKNLNGNRDVYEDKSFINEANAFRNENINPLSAKYNKIMKQYLCHVFVKNPGTNQLERLYFHNLALGELIQPIRTKYSKVASSSIGLNYEIYIVSSSNVYMLGHMLLLSLAYLSFNNFFVKGLKSFYSLQTMIMANSDYSFFMFNEMCNIYYNPSKKFEKDITFIPLESRPGRTTTSMGERKTICDLLELVLNVFSLINIHEIDNVFNKNNVNGYENSLSFSFNAIRIFSQVCPRDDTENALKCNFEKSKLYNSRILKKDIGQKENQKSLKRAFDLLRIFAEIENTSSTNEPNPHYIKLIFNQNEYVDFYKFFFWYETRELIYVPGTSANKKKKRKKNYIFDQFMMRGQQLKKKLLKMDAKYNIKSKALPAFYALVDRYNTISSKSQKARKLFLNDVSSARHYFYLNSILSKSPKSNLESIKKALIELQTLTNSPLKFMARGNNIEYLNQIAKNENLFYVNLFIISAFARKDPVRSYYSDKRKMLSATLSEKFATSTSAFIPHKLRKLVVGMKKGFLKRKLLTKLAVMKLLQHIPSHILENIITTIRFTTHSIASMQIIQNARFVPRSVSANDKLNSQFAKDIFTEGGFVGYADNLMSAWFSKGFEEYKKEKIENQKMETSIQNYLKDYSNEYDNSNEEMTDKEKLIKELNEENEKVEAQKQENKLILNQNDKWDHYINKEYARSSNSLGNKIDDKDFVNNFKMIIGGDAVLHYFDNLLPKSMKKELKAMKYGASLTSAFSLKLTKVIFSEMQLPYLSKMFYMQAPYFGNFIGKWQKEREKSRMKELLGFMTLGTLSAYTILSAMDITQHATDIGVGPATSCYTSTIPPPKQVCIQQVVKATLTNSTEACMKSVFSVGLFASIGPYLFAPMAGLALWNVLKSEFKVLQRIDMALKGVFKSMWKKFLSLSAIRRLKGIFKRRKAMKKKLIENAEHKMMEMKNNPNKVKDHKMAIKKIHNQSKGGYNYISYARIKI</sequence>
<reference evidence="4 5" key="1">
    <citation type="submission" date="2016-06" db="EMBL/GenBank/DDBJ databases">
        <authorList>
            <consortium name="Pathogen Informatics"/>
        </authorList>
    </citation>
    <scope>NUCLEOTIDE SEQUENCE [LARGE SCALE GENOMIC DNA]</scope>
    <source>
        <strain evidence="4">PmlGA01</strain>
    </source>
</reference>
<dbReference type="AlphaFoldDB" id="A0A1C3L1J8"/>
<protein>
    <submittedName>
        <fullName evidence="4">Rhoptry neck protein 2, putative</fullName>
    </submittedName>
</protein>
<evidence type="ECO:0000256" key="1">
    <source>
        <dbReference type="SAM" id="Coils"/>
    </source>
</evidence>
<evidence type="ECO:0000256" key="3">
    <source>
        <dbReference type="SAM" id="Phobius"/>
    </source>
</evidence>
<evidence type="ECO:0000313" key="4">
    <source>
        <dbReference type="EMBL" id="SBT80417.1"/>
    </source>
</evidence>
<evidence type="ECO:0000256" key="2">
    <source>
        <dbReference type="SAM" id="MobiDB-lite"/>
    </source>
</evidence>
<keyword evidence="3" id="KW-1133">Transmembrane helix</keyword>